<dbReference type="EMBL" id="OD005324">
    <property type="protein sequence ID" value="CAD7411376.1"/>
    <property type="molecule type" value="Genomic_DNA"/>
</dbReference>
<dbReference type="PANTHER" id="PTHR19446">
    <property type="entry name" value="REVERSE TRANSCRIPTASES"/>
    <property type="match status" value="1"/>
</dbReference>
<reference evidence="1" key="1">
    <citation type="submission" date="2020-11" db="EMBL/GenBank/DDBJ databases">
        <authorList>
            <person name="Tran Van P."/>
        </authorList>
    </citation>
    <scope>NUCLEOTIDE SEQUENCE</scope>
</reference>
<organism evidence="1">
    <name type="scientific">Timema poppense</name>
    <name type="common">Walking stick</name>
    <dbReference type="NCBI Taxonomy" id="170557"/>
    <lineage>
        <taxon>Eukaryota</taxon>
        <taxon>Metazoa</taxon>
        <taxon>Ecdysozoa</taxon>
        <taxon>Arthropoda</taxon>
        <taxon>Hexapoda</taxon>
        <taxon>Insecta</taxon>
        <taxon>Pterygota</taxon>
        <taxon>Neoptera</taxon>
        <taxon>Polyneoptera</taxon>
        <taxon>Phasmatodea</taxon>
        <taxon>Timematodea</taxon>
        <taxon>Timematoidea</taxon>
        <taxon>Timematidae</taxon>
        <taxon>Timema</taxon>
    </lineage>
</organism>
<accession>A0A7R9H9P6</accession>
<gene>
    <name evidence="1" type="ORF">TPSB3V08_LOCUS7855</name>
</gene>
<protein>
    <recommendedName>
        <fullName evidence="2">Reverse transcriptase domain-containing protein</fullName>
    </recommendedName>
</protein>
<dbReference type="AlphaFoldDB" id="A0A7R9H9P6"/>
<evidence type="ECO:0008006" key="2">
    <source>
        <dbReference type="Google" id="ProtNLM"/>
    </source>
</evidence>
<proteinExistence type="predicted"/>
<evidence type="ECO:0000313" key="1">
    <source>
        <dbReference type="EMBL" id="CAD7411376.1"/>
    </source>
</evidence>
<sequence>MGKARKAQVVAWLRFNGLATYDAISSAESGGDEDYAGVDVTLFNREELHDAFRSCRNKKTPGLDLLTTEILKKPWSCICEYLLVMANQMMLEGHLSDPWKAGELSILLKYQIYWFRPGRGTVDALEKVIRDVSESDCRYVLAIYLDISGAFDSAWWPGIPDKLRRTGCRRTCMKWIELEAKAESAIETVIAWGAVGRLTFMWEKTNMTFIKGKHSVTRHPMVRMGGAPIGYNGRGNGEGSVREAHPSLKDFLGIGLLDSTEDVQGHGGVGPDLWMHGVAASDGVTKGYSTVSHDDLLVVAWVLPINLLVRERIGRYWTKNNGLDLDEERRNGQRDSLAAW</sequence>
<name>A0A7R9H9P6_TIMPO</name>